<sequence length="55" mass="6391">FLKNPKSSISFHFEAHSHFPERRTESCILHRQTCLKFEVKTIGKSLDSPQCVTML</sequence>
<evidence type="ECO:0000313" key="2">
    <source>
        <dbReference type="Proteomes" id="UP001202328"/>
    </source>
</evidence>
<feature type="non-terminal residue" evidence="1">
    <location>
        <position position="1"/>
    </location>
</feature>
<reference evidence="1" key="1">
    <citation type="submission" date="2022-04" db="EMBL/GenBank/DDBJ databases">
        <title>A functionally conserved STORR gene fusion in Papaver species that diverged 16.8 million years ago.</title>
        <authorList>
            <person name="Catania T."/>
        </authorList>
    </citation>
    <scope>NUCLEOTIDE SEQUENCE</scope>
    <source>
        <strain evidence="1">S-188037</strain>
    </source>
</reference>
<gene>
    <name evidence="1" type="ORF">MKW98_012951</name>
</gene>
<evidence type="ECO:0000313" key="1">
    <source>
        <dbReference type="EMBL" id="KAI3909897.1"/>
    </source>
</evidence>
<organism evidence="1 2">
    <name type="scientific">Papaver atlanticum</name>
    <dbReference type="NCBI Taxonomy" id="357466"/>
    <lineage>
        <taxon>Eukaryota</taxon>
        <taxon>Viridiplantae</taxon>
        <taxon>Streptophyta</taxon>
        <taxon>Embryophyta</taxon>
        <taxon>Tracheophyta</taxon>
        <taxon>Spermatophyta</taxon>
        <taxon>Magnoliopsida</taxon>
        <taxon>Ranunculales</taxon>
        <taxon>Papaveraceae</taxon>
        <taxon>Papaveroideae</taxon>
        <taxon>Papaver</taxon>
    </lineage>
</organism>
<accession>A0AAD4XH16</accession>
<proteinExistence type="predicted"/>
<name>A0AAD4XH16_9MAGN</name>
<protein>
    <submittedName>
        <fullName evidence="1">Uncharacterized protein</fullName>
    </submittedName>
</protein>
<comment type="caution">
    <text evidence="1">The sequence shown here is derived from an EMBL/GenBank/DDBJ whole genome shotgun (WGS) entry which is preliminary data.</text>
</comment>
<dbReference type="AlphaFoldDB" id="A0AAD4XH16"/>
<dbReference type="Proteomes" id="UP001202328">
    <property type="component" value="Unassembled WGS sequence"/>
</dbReference>
<keyword evidence="2" id="KW-1185">Reference proteome</keyword>
<dbReference type="EMBL" id="JAJJMB010010308">
    <property type="protein sequence ID" value="KAI3909897.1"/>
    <property type="molecule type" value="Genomic_DNA"/>
</dbReference>